<dbReference type="InterPro" id="IPR002347">
    <property type="entry name" value="SDR_fam"/>
</dbReference>
<dbReference type="GO" id="GO:0016491">
    <property type="term" value="F:oxidoreductase activity"/>
    <property type="evidence" value="ECO:0007669"/>
    <property type="project" value="TreeGrafter"/>
</dbReference>
<dbReference type="SUPFAM" id="SSF51735">
    <property type="entry name" value="NAD(P)-binding Rossmann-fold domains"/>
    <property type="match status" value="1"/>
</dbReference>
<dbReference type="InterPro" id="IPR051468">
    <property type="entry name" value="Fungal_SecMetab_SDRs"/>
</dbReference>
<dbReference type="Gene3D" id="3.40.50.720">
    <property type="entry name" value="NAD(P)-binding Rossmann-like Domain"/>
    <property type="match status" value="1"/>
</dbReference>
<dbReference type="PRINTS" id="PR00081">
    <property type="entry name" value="GDHRDH"/>
</dbReference>
<sequence>MATTELATASTTDNSAREDQPLAQDVFARLPAGFSALVIGASGGIGQAMVEELLAHSRCARVLAVGRDTSRLPRHPALMTLDVDLTTDDGMAALGKWLAATLDDEQQQGQPPALTLNAMGLLHDEESELWPEKRLEDLDMSALIRVHQVNAFVPALLLSLLAPRLRRRTPLIFASLSARVGSISDNRSGGWYAYRASKASHNMLLHTAAIEIARRNPEALLVALHPGTTDTGLSAPFQARVPAGKLFSAGFVARRLLTVAGELSPEVSGGFHDWAGKPIAW</sequence>
<dbReference type="PANTHER" id="PTHR43544:SF12">
    <property type="entry name" value="NAD(P)-BINDING ROSSMANN-FOLD SUPERFAMILY PROTEIN"/>
    <property type="match status" value="1"/>
</dbReference>
<keyword evidence="3" id="KW-1185">Reference proteome</keyword>
<feature type="region of interest" description="Disordered" evidence="1">
    <location>
        <begin position="1"/>
        <end position="20"/>
    </location>
</feature>
<dbReference type="OrthoDB" id="9785826at2"/>
<dbReference type="STRING" id="553385.GCA_000591415_01786"/>
<organism evidence="2 3">
    <name type="scientific">Cobetia crustatorum</name>
    <dbReference type="NCBI Taxonomy" id="553385"/>
    <lineage>
        <taxon>Bacteria</taxon>
        <taxon>Pseudomonadati</taxon>
        <taxon>Pseudomonadota</taxon>
        <taxon>Gammaproteobacteria</taxon>
        <taxon>Oceanospirillales</taxon>
        <taxon>Halomonadaceae</taxon>
        <taxon>Cobetia</taxon>
    </lineage>
</organism>
<dbReference type="Pfam" id="PF00106">
    <property type="entry name" value="adh_short"/>
    <property type="match status" value="1"/>
</dbReference>
<proteinExistence type="predicted"/>
<dbReference type="PANTHER" id="PTHR43544">
    <property type="entry name" value="SHORT-CHAIN DEHYDROGENASE/REDUCTASE"/>
    <property type="match status" value="1"/>
</dbReference>
<dbReference type="Proteomes" id="UP000319941">
    <property type="component" value="Unassembled WGS sequence"/>
</dbReference>
<dbReference type="InterPro" id="IPR036291">
    <property type="entry name" value="NAD(P)-bd_dom_sf"/>
</dbReference>
<comment type="caution">
    <text evidence="2">The sequence shown here is derived from an EMBL/GenBank/DDBJ whole genome shotgun (WGS) entry which is preliminary data.</text>
</comment>
<evidence type="ECO:0000313" key="3">
    <source>
        <dbReference type="Proteomes" id="UP000319941"/>
    </source>
</evidence>
<dbReference type="EMBL" id="VNFH01000002">
    <property type="protein sequence ID" value="TVU72667.1"/>
    <property type="molecule type" value="Genomic_DNA"/>
</dbReference>
<evidence type="ECO:0000313" key="2">
    <source>
        <dbReference type="EMBL" id="TVU72667.1"/>
    </source>
</evidence>
<dbReference type="RefSeq" id="WP_088743104.1">
    <property type="nucleotide sequence ID" value="NZ_CAWOWR010000076.1"/>
</dbReference>
<dbReference type="AlphaFoldDB" id="A0A558HU57"/>
<feature type="compositionally biased region" description="Polar residues" evidence="1">
    <location>
        <begin position="1"/>
        <end position="14"/>
    </location>
</feature>
<accession>A0A558HU57</accession>
<reference evidence="2 3" key="1">
    <citation type="submission" date="2019-07" db="EMBL/GenBank/DDBJ databases">
        <title>Diversity of Bacteria from Kongsfjorden, Arctic.</title>
        <authorList>
            <person name="Yu Y."/>
        </authorList>
    </citation>
    <scope>NUCLEOTIDE SEQUENCE [LARGE SCALE GENOMIC DNA]</scope>
    <source>
        <strain evidence="2 3">SM1923</strain>
    </source>
</reference>
<name>A0A558HU57_9GAMM</name>
<evidence type="ECO:0000256" key="1">
    <source>
        <dbReference type="SAM" id="MobiDB-lite"/>
    </source>
</evidence>
<gene>
    <name evidence="2" type="ORF">FQP86_03030</name>
</gene>
<dbReference type="GO" id="GO:0005737">
    <property type="term" value="C:cytoplasm"/>
    <property type="evidence" value="ECO:0007669"/>
    <property type="project" value="TreeGrafter"/>
</dbReference>
<protein>
    <submittedName>
        <fullName evidence="2">SDR family NAD(P)-dependent oxidoreductase</fullName>
    </submittedName>
</protein>